<proteinExistence type="predicted"/>
<feature type="domain" description="Tyrosine-protein phosphatase" evidence="1">
    <location>
        <begin position="29"/>
        <end position="77"/>
    </location>
</feature>
<evidence type="ECO:0000259" key="1">
    <source>
        <dbReference type="Pfam" id="PF00102"/>
    </source>
</evidence>
<dbReference type="PANTHER" id="PTHR46163">
    <property type="entry name" value="TYROSINE-PROTEIN PHOSPHATASE-RELATED"/>
    <property type="match status" value="1"/>
</dbReference>
<dbReference type="InterPro" id="IPR000242">
    <property type="entry name" value="PTP_cat"/>
</dbReference>
<dbReference type="Pfam" id="PF00102">
    <property type="entry name" value="Y_phosphatase"/>
    <property type="match status" value="1"/>
</dbReference>
<reference evidence="2 3" key="1">
    <citation type="submission" date="2013-12" db="EMBL/GenBank/DDBJ databases">
        <title>Draft genome of the parsitic nematode Ancylostoma duodenale.</title>
        <authorList>
            <person name="Mitreva M."/>
        </authorList>
    </citation>
    <scope>NUCLEOTIDE SEQUENCE [LARGE SCALE GENOMIC DNA]</scope>
    <source>
        <strain evidence="2 3">Zhejiang</strain>
    </source>
</reference>
<dbReference type="InterPro" id="IPR052782">
    <property type="entry name" value="Oocyte-zygote_transition_reg"/>
</dbReference>
<protein>
    <recommendedName>
        <fullName evidence="1">Tyrosine-protein phosphatase domain-containing protein</fullName>
    </recommendedName>
</protein>
<dbReference type="EMBL" id="KN727232">
    <property type="protein sequence ID" value="KIH66169.1"/>
    <property type="molecule type" value="Genomic_DNA"/>
</dbReference>
<dbReference type="SUPFAM" id="SSF52799">
    <property type="entry name" value="(Phosphotyrosine protein) phosphatases II"/>
    <property type="match status" value="1"/>
</dbReference>
<keyword evidence="3" id="KW-1185">Reference proteome</keyword>
<gene>
    <name evidence="2" type="ORF">ANCDUO_03502</name>
</gene>
<accession>A0A0C2H3N3</accession>
<dbReference type="GO" id="GO:0004725">
    <property type="term" value="F:protein tyrosine phosphatase activity"/>
    <property type="evidence" value="ECO:0007669"/>
    <property type="project" value="InterPro"/>
</dbReference>
<dbReference type="Proteomes" id="UP000054047">
    <property type="component" value="Unassembled WGS sequence"/>
</dbReference>
<dbReference type="PANTHER" id="PTHR46163:SF5">
    <property type="entry name" value="TYROSINE-PROTEIN PHOSPHATASE"/>
    <property type="match status" value="1"/>
</dbReference>
<name>A0A0C2H3N3_9BILA</name>
<dbReference type="InterPro" id="IPR029021">
    <property type="entry name" value="Prot-tyrosine_phosphatase-like"/>
</dbReference>
<evidence type="ECO:0000313" key="2">
    <source>
        <dbReference type="EMBL" id="KIH66169.1"/>
    </source>
</evidence>
<dbReference type="AlphaFoldDB" id="A0A0C2H3N3"/>
<sequence length="78" mass="9028">MAVQEKSEAVLMLCNFIEQFEFPIETRVQVRMTHLDVQVPGQPLHSCIHYHWLDWPDRGVPEADLAPIALLSKLKTCR</sequence>
<organism evidence="2 3">
    <name type="scientific">Ancylostoma duodenale</name>
    <dbReference type="NCBI Taxonomy" id="51022"/>
    <lineage>
        <taxon>Eukaryota</taxon>
        <taxon>Metazoa</taxon>
        <taxon>Ecdysozoa</taxon>
        <taxon>Nematoda</taxon>
        <taxon>Chromadorea</taxon>
        <taxon>Rhabditida</taxon>
        <taxon>Rhabditina</taxon>
        <taxon>Rhabditomorpha</taxon>
        <taxon>Strongyloidea</taxon>
        <taxon>Ancylostomatidae</taxon>
        <taxon>Ancylostomatinae</taxon>
        <taxon>Ancylostoma</taxon>
    </lineage>
</organism>
<evidence type="ECO:0000313" key="3">
    <source>
        <dbReference type="Proteomes" id="UP000054047"/>
    </source>
</evidence>
<dbReference type="OrthoDB" id="5833684at2759"/>
<dbReference type="Gene3D" id="3.90.190.10">
    <property type="entry name" value="Protein tyrosine phosphatase superfamily"/>
    <property type="match status" value="1"/>
</dbReference>